<evidence type="ECO:0000259" key="6">
    <source>
        <dbReference type="PROSITE" id="PS51471"/>
    </source>
</evidence>
<comment type="similarity">
    <text evidence="1 5">Belongs to the iron/ascorbate-dependent oxidoreductase family.</text>
</comment>
<dbReference type="InterPro" id="IPR026992">
    <property type="entry name" value="DIOX_N"/>
</dbReference>
<evidence type="ECO:0000256" key="1">
    <source>
        <dbReference type="ARBA" id="ARBA00008056"/>
    </source>
</evidence>
<keyword evidence="7" id="KW-1185">Reference proteome</keyword>
<keyword evidence="4 5" id="KW-0408">Iron</keyword>
<dbReference type="InterPro" id="IPR005123">
    <property type="entry name" value="Oxoglu/Fe-dep_dioxygenase_dom"/>
</dbReference>
<accession>A0A8B8K0W2</accession>
<evidence type="ECO:0000256" key="4">
    <source>
        <dbReference type="ARBA" id="ARBA00023004"/>
    </source>
</evidence>
<dbReference type="InterPro" id="IPR050295">
    <property type="entry name" value="Plant_2OG-oxidoreductases"/>
</dbReference>
<sequence>MAEMSSFASQLYSPQADPYLASDDEIPTVNYSLLFSNNSDHRSHALECLRKACQEYGFFYLVNHTIPDRTFDSVLKGVSDFFDQTTLDERSIYSKKCPSDKIRWELNSSAGENREYLKVVAHPQHYFPSNPSGFSKILEEYGREMRMVVSGLARAMSTTLGFEEHFIEKAFNLKSGFDVMAMNLYPPNAKSKGAVGLSEHTDPGFIITLVQEIDGGLQILTHKGKWINVYIPHHAILIQLGDHLEILTNGKYKSHIHRVIVGKNEVQRISVVGVHGPSLNKLISPSIEFVDEEHSQKYRGMTYKESLEANGDDEVDVQSSLEQVRVV</sequence>
<evidence type="ECO:0000313" key="7">
    <source>
        <dbReference type="Proteomes" id="UP000694853"/>
    </source>
</evidence>
<dbReference type="Pfam" id="PF14226">
    <property type="entry name" value="DIOX_N"/>
    <property type="match status" value="1"/>
</dbReference>
<dbReference type="PROSITE" id="PS51471">
    <property type="entry name" value="FE2OG_OXY"/>
    <property type="match status" value="1"/>
</dbReference>
<dbReference type="GO" id="GO:0016491">
    <property type="term" value="F:oxidoreductase activity"/>
    <property type="evidence" value="ECO:0007669"/>
    <property type="project" value="UniProtKB-KW"/>
</dbReference>
<dbReference type="Pfam" id="PF03171">
    <property type="entry name" value="2OG-FeII_Oxy"/>
    <property type="match status" value="1"/>
</dbReference>
<dbReference type="InterPro" id="IPR027443">
    <property type="entry name" value="IPNS-like_sf"/>
</dbReference>
<dbReference type="AlphaFoldDB" id="A0A8B8K0W2"/>
<dbReference type="KEGG" id="aprc:113850984"/>
<dbReference type="OrthoDB" id="288590at2759"/>
<organism evidence="7 8">
    <name type="scientific">Abrus precatorius</name>
    <name type="common">Indian licorice</name>
    <name type="synonym">Glycine abrus</name>
    <dbReference type="NCBI Taxonomy" id="3816"/>
    <lineage>
        <taxon>Eukaryota</taxon>
        <taxon>Viridiplantae</taxon>
        <taxon>Streptophyta</taxon>
        <taxon>Embryophyta</taxon>
        <taxon>Tracheophyta</taxon>
        <taxon>Spermatophyta</taxon>
        <taxon>Magnoliopsida</taxon>
        <taxon>eudicotyledons</taxon>
        <taxon>Gunneridae</taxon>
        <taxon>Pentapetalae</taxon>
        <taxon>rosids</taxon>
        <taxon>fabids</taxon>
        <taxon>Fabales</taxon>
        <taxon>Fabaceae</taxon>
        <taxon>Papilionoideae</taxon>
        <taxon>50 kb inversion clade</taxon>
        <taxon>NPAAA clade</taxon>
        <taxon>indigoferoid/millettioid clade</taxon>
        <taxon>Abreae</taxon>
        <taxon>Abrus</taxon>
    </lineage>
</organism>
<dbReference type="InterPro" id="IPR044861">
    <property type="entry name" value="IPNS-like_FE2OG_OXY"/>
</dbReference>
<feature type="domain" description="Fe2OG dioxygenase" evidence="6">
    <location>
        <begin position="176"/>
        <end position="277"/>
    </location>
</feature>
<dbReference type="GO" id="GO:0031418">
    <property type="term" value="F:L-ascorbic acid binding"/>
    <property type="evidence" value="ECO:0007669"/>
    <property type="project" value="UniProtKB-KW"/>
</dbReference>
<dbReference type="GO" id="GO:0046872">
    <property type="term" value="F:metal ion binding"/>
    <property type="evidence" value="ECO:0007669"/>
    <property type="project" value="UniProtKB-KW"/>
</dbReference>
<evidence type="ECO:0000256" key="3">
    <source>
        <dbReference type="ARBA" id="ARBA00022896"/>
    </source>
</evidence>
<keyword evidence="2 5" id="KW-0479">Metal-binding</keyword>
<keyword evidence="5" id="KW-0560">Oxidoreductase</keyword>
<gene>
    <name evidence="8" type="primary">LOC113850984</name>
</gene>
<reference evidence="7" key="1">
    <citation type="journal article" date="2019" name="Toxins">
        <title>Detection of Abrin-Like and Prepropulchellin-Like Toxin Genes and Transcripts Using Whole Genome Sequencing and Full-Length Transcript Sequencing of Abrus precatorius.</title>
        <authorList>
            <person name="Hovde B.T."/>
            <person name="Daligault H.E."/>
            <person name="Hanschen E.R."/>
            <person name="Kunde Y.A."/>
            <person name="Johnson M.B."/>
            <person name="Starkenburg S.R."/>
            <person name="Johnson S.L."/>
        </authorList>
    </citation>
    <scope>NUCLEOTIDE SEQUENCE [LARGE SCALE GENOMIC DNA]</scope>
</reference>
<dbReference type="Gene3D" id="2.60.120.330">
    <property type="entry name" value="B-lactam Antibiotic, Isopenicillin N Synthase, Chain"/>
    <property type="match status" value="1"/>
</dbReference>
<evidence type="ECO:0000313" key="8">
    <source>
        <dbReference type="RefSeq" id="XP_027337286.1"/>
    </source>
</evidence>
<reference evidence="8" key="2">
    <citation type="submission" date="2025-08" db="UniProtKB">
        <authorList>
            <consortium name="RefSeq"/>
        </authorList>
    </citation>
    <scope>IDENTIFICATION</scope>
    <source>
        <tissue evidence="8">Young leaves</tissue>
    </source>
</reference>
<dbReference type="Proteomes" id="UP000694853">
    <property type="component" value="Unplaced"/>
</dbReference>
<evidence type="ECO:0000256" key="5">
    <source>
        <dbReference type="RuleBase" id="RU003682"/>
    </source>
</evidence>
<dbReference type="PANTHER" id="PTHR47991">
    <property type="entry name" value="OXOGLUTARATE/IRON-DEPENDENT DIOXYGENASE"/>
    <property type="match status" value="1"/>
</dbReference>
<evidence type="ECO:0000256" key="2">
    <source>
        <dbReference type="ARBA" id="ARBA00022723"/>
    </source>
</evidence>
<protein>
    <submittedName>
        <fullName evidence="8">Flavanone 3-dioxygenase 3-like</fullName>
    </submittedName>
</protein>
<proteinExistence type="inferred from homology"/>
<dbReference type="RefSeq" id="XP_027337286.1">
    <property type="nucleotide sequence ID" value="XM_027481485.1"/>
</dbReference>
<keyword evidence="3" id="KW-0847">Vitamin C</keyword>
<dbReference type="SUPFAM" id="SSF51197">
    <property type="entry name" value="Clavaminate synthase-like"/>
    <property type="match status" value="1"/>
</dbReference>
<name>A0A8B8K0W2_ABRPR</name>
<dbReference type="GeneID" id="113850984"/>